<proteinExistence type="predicted"/>
<dbReference type="Proteomes" id="UP000256964">
    <property type="component" value="Unassembled WGS sequence"/>
</dbReference>
<evidence type="ECO:0000313" key="3">
    <source>
        <dbReference type="Proteomes" id="UP000256964"/>
    </source>
</evidence>
<protein>
    <submittedName>
        <fullName evidence="2">Uncharacterized protein</fullName>
    </submittedName>
</protein>
<organism evidence="2 3">
    <name type="scientific">Lentinus brumalis</name>
    <dbReference type="NCBI Taxonomy" id="2498619"/>
    <lineage>
        <taxon>Eukaryota</taxon>
        <taxon>Fungi</taxon>
        <taxon>Dikarya</taxon>
        <taxon>Basidiomycota</taxon>
        <taxon>Agaricomycotina</taxon>
        <taxon>Agaricomycetes</taxon>
        <taxon>Polyporales</taxon>
        <taxon>Polyporaceae</taxon>
        <taxon>Lentinus</taxon>
    </lineage>
</organism>
<gene>
    <name evidence="2" type="ORF">OH76DRAFT_224349</name>
</gene>
<feature type="region of interest" description="Disordered" evidence="1">
    <location>
        <begin position="96"/>
        <end position="142"/>
    </location>
</feature>
<accession>A0A371DH54</accession>
<dbReference type="AlphaFoldDB" id="A0A371DH54"/>
<evidence type="ECO:0000313" key="2">
    <source>
        <dbReference type="EMBL" id="RDX51860.1"/>
    </source>
</evidence>
<name>A0A371DH54_9APHY</name>
<evidence type="ECO:0000256" key="1">
    <source>
        <dbReference type="SAM" id="MobiDB-lite"/>
    </source>
</evidence>
<keyword evidence="3" id="KW-1185">Reference proteome</keyword>
<reference evidence="2 3" key="1">
    <citation type="journal article" date="2018" name="Biotechnol. Biofuels">
        <title>Integrative visual omics of the white-rot fungus Polyporus brumalis exposes the biotechnological potential of its oxidative enzymes for delignifying raw plant biomass.</title>
        <authorList>
            <person name="Miyauchi S."/>
            <person name="Rancon A."/>
            <person name="Drula E."/>
            <person name="Hage H."/>
            <person name="Chaduli D."/>
            <person name="Favel A."/>
            <person name="Grisel S."/>
            <person name="Henrissat B."/>
            <person name="Herpoel-Gimbert I."/>
            <person name="Ruiz-Duenas F.J."/>
            <person name="Chevret D."/>
            <person name="Hainaut M."/>
            <person name="Lin J."/>
            <person name="Wang M."/>
            <person name="Pangilinan J."/>
            <person name="Lipzen A."/>
            <person name="Lesage-Meessen L."/>
            <person name="Navarro D."/>
            <person name="Riley R."/>
            <person name="Grigoriev I.V."/>
            <person name="Zhou S."/>
            <person name="Raouche S."/>
            <person name="Rosso M.N."/>
        </authorList>
    </citation>
    <scope>NUCLEOTIDE SEQUENCE [LARGE SCALE GENOMIC DNA]</scope>
    <source>
        <strain evidence="2 3">BRFM 1820</strain>
    </source>
</reference>
<dbReference type="EMBL" id="KZ857392">
    <property type="protein sequence ID" value="RDX51860.1"/>
    <property type="molecule type" value="Genomic_DNA"/>
</dbReference>
<sequence>MCSPSLPLLLFPVHVGLEVSPLHTLPRTIRRRSHRAHAAEIVRSPANWKRDSYLSVCLGTPCTHWPSQASRTPPSGSTREIVLVCPETLVSIQRAREKGDSRCARRARSGSSRTVHRNLTLTRESTEHSRRRNRAPQGTSGH</sequence>